<evidence type="ECO:0000256" key="4">
    <source>
        <dbReference type="ARBA" id="ARBA00022598"/>
    </source>
</evidence>
<evidence type="ECO:0000256" key="2">
    <source>
        <dbReference type="ARBA" id="ARBA00013236"/>
    </source>
</evidence>
<evidence type="ECO:0000256" key="6">
    <source>
        <dbReference type="ARBA" id="ARBA00047445"/>
    </source>
</evidence>
<evidence type="ECO:0000256" key="3">
    <source>
        <dbReference type="ARBA" id="ARBA00022553"/>
    </source>
</evidence>
<comment type="pathway">
    <text evidence="1">Cofactor biosynthesis; NAD(+) biosynthesis; nicotinate D-ribonucleotide from nicotinate: step 1/1.</text>
</comment>
<dbReference type="PANTHER" id="PTHR43202">
    <property type="entry name" value="NICOTINATE-NUCLEOTIDE PYROPHOSPHORYLASE"/>
    <property type="match status" value="1"/>
</dbReference>
<dbReference type="GO" id="GO:0004514">
    <property type="term" value="F:nicotinate-nucleotide diphosphorylase (carboxylating) activity"/>
    <property type="evidence" value="ECO:0007669"/>
    <property type="project" value="UniProtKB-EC"/>
</dbReference>
<keyword evidence="9" id="KW-0808">Transferase</keyword>
<dbReference type="KEGG" id="vab:WPS_01290"/>
<comment type="catalytic activity">
    <reaction evidence="7">
        <text>5-phospho-alpha-D-ribose 1-diphosphate + nicotinate + ATP + H2O = nicotinate beta-D-ribonucleotide + ADP + phosphate + diphosphate</text>
        <dbReference type="Rhea" id="RHEA:36163"/>
        <dbReference type="ChEBI" id="CHEBI:15377"/>
        <dbReference type="ChEBI" id="CHEBI:30616"/>
        <dbReference type="ChEBI" id="CHEBI:32544"/>
        <dbReference type="ChEBI" id="CHEBI:33019"/>
        <dbReference type="ChEBI" id="CHEBI:43474"/>
        <dbReference type="ChEBI" id="CHEBI:57502"/>
        <dbReference type="ChEBI" id="CHEBI:58017"/>
        <dbReference type="ChEBI" id="CHEBI:456216"/>
        <dbReference type="EC" id="6.3.4.21"/>
    </reaction>
</comment>
<comment type="catalytic activity">
    <reaction evidence="6">
        <text>nicotinate beta-D-ribonucleotide + CO2 + diphosphate = quinolinate + 5-phospho-alpha-D-ribose 1-diphosphate + 2 H(+)</text>
        <dbReference type="Rhea" id="RHEA:12733"/>
        <dbReference type="ChEBI" id="CHEBI:15378"/>
        <dbReference type="ChEBI" id="CHEBI:16526"/>
        <dbReference type="ChEBI" id="CHEBI:29959"/>
        <dbReference type="ChEBI" id="CHEBI:33019"/>
        <dbReference type="ChEBI" id="CHEBI:57502"/>
        <dbReference type="ChEBI" id="CHEBI:58017"/>
        <dbReference type="EC" id="2.4.2.19"/>
    </reaction>
</comment>
<dbReference type="PIRSF" id="PIRSF000484">
    <property type="entry name" value="NAPRT"/>
    <property type="match status" value="1"/>
</dbReference>
<evidence type="ECO:0000256" key="1">
    <source>
        <dbReference type="ARBA" id="ARBA00004952"/>
    </source>
</evidence>
<keyword evidence="4" id="KW-0436">Ligase</keyword>
<dbReference type="PANTHER" id="PTHR43202:SF1">
    <property type="entry name" value="NICOTINATE PHOSPHORIBOSYLTRANSFERASE"/>
    <property type="match status" value="1"/>
</dbReference>
<sequence length="370" mass="40256">MLRTRRRRLDPAILNLPVEKMREGYYSDTYFNRAREILEADGYHPRVRMQVFQRNNAILCGIDEAIAILKLCSGRHDAGGAWQDGWSALAVHALYDGDPIAPFETVLTIEGDYALFAHLETEYLGVLARRTRIATNARAIVDAAGGKEVLFFPARFDHHLVQTGDGYAAYISGALGVSTDANAEWWGSRGMGTVPHALIAAYGGDTVLATRKFAQYIDPSVNVISLVDFENDCVATALAVARALGARLWGVRLDTSATLVDASVIPQMGTFVPTGVNAQLVQNVRSALDAEGFGHVRIVVSGGFDAERIRNFEAARVPADAYAVGSAFFKGAGSFDFTADIVAIDRGEGWRECHKVGRPERPNPRLAVVE</sequence>
<evidence type="ECO:0000313" key="10">
    <source>
        <dbReference type="Proteomes" id="UP001317532"/>
    </source>
</evidence>
<evidence type="ECO:0000259" key="8">
    <source>
        <dbReference type="Pfam" id="PF02749"/>
    </source>
</evidence>
<dbReference type="Proteomes" id="UP001317532">
    <property type="component" value="Chromosome"/>
</dbReference>
<gene>
    <name evidence="9" type="ORF">WPS_01290</name>
</gene>
<dbReference type="GO" id="GO:0009435">
    <property type="term" value="P:NAD+ biosynthetic process"/>
    <property type="evidence" value="ECO:0007669"/>
    <property type="project" value="InterPro"/>
</dbReference>
<dbReference type="AlphaFoldDB" id="A0AAN1XV93"/>
<keyword evidence="10" id="KW-1185">Reference proteome</keyword>
<name>A0AAN1XV93_UNVUL</name>
<dbReference type="RefSeq" id="WP_317995942.1">
    <property type="nucleotide sequence ID" value="NZ_AP025523.1"/>
</dbReference>
<dbReference type="InterPro" id="IPR053190">
    <property type="entry name" value="NAPRTase-like"/>
</dbReference>
<reference evidence="9 10" key="1">
    <citation type="journal article" date="2022" name="ISME Commun">
        <title>Vulcanimicrobium alpinus gen. nov. sp. nov., the first cultivated representative of the candidate phylum 'Eremiobacterota', is a metabolically versatile aerobic anoxygenic phototroph.</title>
        <authorList>
            <person name="Yabe S."/>
            <person name="Muto K."/>
            <person name="Abe K."/>
            <person name="Yokota A."/>
            <person name="Staudigel H."/>
            <person name="Tebo B.M."/>
        </authorList>
    </citation>
    <scope>NUCLEOTIDE SEQUENCE [LARGE SCALE GENOMIC DNA]</scope>
    <source>
        <strain evidence="9 10">WC8-2</strain>
    </source>
</reference>
<dbReference type="SUPFAM" id="SSF54675">
    <property type="entry name" value="Nicotinate/Quinolinate PRTase N-terminal domain-like"/>
    <property type="match status" value="1"/>
</dbReference>
<keyword evidence="9" id="KW-0328">Glycosyltransferase</keyword>
<dbReference type="InterPro" id="IPR036068">
    <property type="entry name" value="Nicotinate_pribotase-like_C"/>
</dbReference>
<dbReference type="SUPFAM" id="SSF51690">
    <property type="entry name" value="Nicotinate/Quinolinate PRTase C-terminal domain-like"/>
    <property type="match status" value="1"/>
</dbReference>
<dbReference type="InterPro" id="IPR037128">
    <property type="entry name" value="Quinolinate_PRibosylTase_N_sf"/>
</dbReference>
<feature type="domain" description="Quinolinate phosphoribosyl transferase N-terminal" evidence="8">
    <location>
        <begin position="28"/>
        <end position="129"/>
    </location>
</feature>
<proteinExistence type="predicted"/>
<keyword evidence="3" id="KW-0597">Phosphoprotein</keyword>
<dbReference type="EMBL" id="AP025523">
    <property type="protein sequence ID" value="BDE04853.1"/>
    <property type="molecule type" value="Genomic_DNA"/>
</dbReference>
<dbReference type="Gene3D" id="3.20.20.70">
    <property type="entry name" value="Aldolase class I"/>
    <property type="match status" value="1"/>
</dbReference>
<protein>
    <recommendedName>
        <fullName evidence="2">nicotinate phosphoribosyltransferase</fullName>
        <ecNumber evidence="2">6.3.4.21</ecNumber>
    </recommendedName>
</protein>
<dbReference type="Gene3D" id="3.90.1170.20">
    <property type="entry name" value="Quinolinate phosphoribosyl transferase, N-terminal domain"/>
    <property type="match status" value="1"/>
</dbReference>
<dbReference type="InterPro" id="IPR022412">
    <property type="entry name" value="Quinolinate_PRibosylTrfase_N"/>
</dbReference>
<dbReference type="GO" id="GO:0004516">
    <property type="term" value="F:nicotinate phosphoribosyltransferase activity"/>
    <property type="evidence" value="ECO:0007669"/>
    <property type="project" value="UniProtKB-EC"/>
</dbReference>
<dbReference type="InterPro" id="IPR007229">
    <property type="entry name" value="Nic_PRibTrfase-Fam"/>
</dbReference>
<dbReference type="InterPro" id="IPR013785">
    <property type="entry name" value="Aldolase_TIM"/>
</dbReference>
<organism evidence="9 10">
    <name type="scientific">Vulcanimicrobium alpinum</name>
    <dbReference type="NCBI Taxonomy" id="3016050"/>
    <lineage>
        <taxon>Bacteria</taxon>
        <taxon>Bacillati</taxon>
        <taxon>Vulcanimicrobiota</taxon>
        <taxon>Vulcanimicrobiia</taxon>
        <taxon>Vulcanimicrobiales</taxon>
        <taxon>Vulcanimicrobiaceae</taxon>
        <taxon>Vulcanimicrobium</taxon>
    </lineage>
</organism>
<evidence type="ECO:0000256" key="7">
    <source>
        <dbReference type="ARBA" id="ARBA00048668"/>
    </source>
</evidence>
<dbReference type="Pfam" id="PF02749">
    <property type="entry name" value="QRPTase_N"/>
    <property type="match status" value="1"/>
</dbReference>
<dbReference type="EC" id="6.3.4.21" evidence="2"/>
<keyword evidence="5" id="KW-0662">Pyridine nucleotide biosynthesis</keyword>
<accession>A0AAN1XV93</accession>
<evidence type="ECO:0000256" key="5">
    <source>
        <dbReference type="ARBA" id="ARBA00022642"/>
    </source>
</evidence>
<evidence type="ECO:0000313" key="9">
    <source>
        <dbReference type="EMBL" id="BDE04853.1"/>
    </source>
</evidence>